<keyword evidence="4" id="KW-0456">Lyase</keyword>
<comment type="caution">
    <text evidence="4">The sequence shown here is derived from an EMBL/GenBank/DDBJ whole genome shotgun (WGS) entry which is preliminary data.</text>
</comment>
<dbReference type="PANTHER" id="PTHR43277">
    <property type="entry name" value="ARGININE DECARBOXYLASE"/>
    <property type="match status" value="1"/>
</dbReference>
<evidence type="ECO:0000313" key="4">
    <source>
        <dbReference type="EMBL" id="MPN46552.1"/>
    </source>
</evidence>
<dbReference type="AlphaFoldDB" id="A0A645I6Y7"/>
<comment type="cofactor">
    <cofactor evidence="1">
        <name>pyridoxal 5'-phosphate</name>
        <dbReference type="ChEBI" id="CHEBI:597326"/>
    </cofactor>
</comment>
<dbReference type="Pfam" id="PF03711">
    <property type="entry name" value="OKR_DC_1_C"/>
    <property type="match status" value="1"/>
</dbReference>
<dbReference type="PANTHER" id="PTHR43277:SF4">
    <property type="entry name" value="ARGININE DECARBOXYLASE"/>
    <property type="match status" value="1"/>
</dbReference>
<organism evidence="4">
    <name type="scientific">bioreactor metagenome</name>
    <dbReference type="NCBI Taxonomy" id="1076179"/>
    <lineage>
        <taxon>unclassified sequences</taxon>
        <taxon>metagenomes</taxon>
        <taxon>ecological metagenomes</taxon>
    </lineage>
</organism>
<sequence>MGTTGDAIAQRLRSAAVECEYADPHFAVLMFAPGNAPRDFQRVVDALGQAAYNAGQRVQPHETDLQPMPVQAMRVRDAMLAPHENVGLEQALGRVCGSPMVSCPPAIPIVSSGEVFGEHEIALCRFYGVQKVDVVVK</sequence>
<name>A0A645I6Y7_9ZZZZ</name>
<dbReference type="InterPro" id="IPR008286">
    <property type="entry name" value="Prn/Lys/Arg_de-COase_C"/>
</dbReference>
<gene>
    <name evidence="4" type="primary">speA_61</name>
    <name evidence="4" type="ORF">SDC9_194142</name>
</gene>
<evidence type="ECO:0000256" key="1">
    <source>
        <dbReference type="ARBA" id="ARBA00001933"/>
    </source>
</evidence>
<dbReference type="EMBL" id="VSSQ01107313">
    <property type="protein sequence ID" value="MPN46552.1"/>
    <property type="molecule type" value="Genomic_DNA"/>
</dbReference>
<dbReference type="EC" id="4.1.1.19" evidence="4"/>
<dbReference type="InterPro" id="IPR052357">
    <property type="entry name" value="Orn_Lys_Arg_decarboxylase-I"/>
</dbReference>
<reference evidence="4" key="1">
    <citation type="submission" date="2019-08" db="EMBL/GenBank/DDBJ databases">
        <authorList>
            <person name="Kucharzyk K."/>
            <person name="Murdoch R.W."/>
            <person name="Higgins S."/>
            <person name="Loffler F."/>
        </authorList>
    </citation>
    <scope>NUCLEOTIDE SEQUENCE</scope>
</reference>
<dbReference type="Gene3D" id="3.90.100.10">
    <property type="entry name" value="Orn/Lys/Arg decarboxylase, C-terminal domain"/>
    <property type="match status" value="1"/>
</dbReference>
<accession>A0A645I6Y7</accession>
<evidence type="ECO:0000256" key="2">
    <source>
        <dbReference type="ARBA" id="ARBA00022898"/>
    </source>
</evidence>
<feature type="domain" description="Orn/Lys/Arg decarboxylase C-terminal" evidence="3">
    <location>
        <begin position="72"/>
        <end position="126"/>
    </location>
</feature>
<dbReference type="SUPFAM" id="SSF55904">
    <property type="entry name" value="Ornithine decarboxylase C-terminal domain"/>
    <property type="match status" value="1"/>
</dbReference>
<dbReference type="InterPro" id="IPR036633">
    <property type="entry name" value="Prn/Lys/Arg_de-COase_C_sf"/>
</dbReference>
<protein>
    <submittedName>
        <fullName evidence="4">Arginine decarboxylase</fullName>
        <ecNumber evidence="4">4.1.1.19</ecNumber>
    </submittedName>
</protein>
<evidence type="ECO:0000259" key="3">
    <source>
        <dbReference type="Pfam" id="PF03711"/>
    </source>
</evidence>
<keyword evidence="2" id="KW-0663">Pyridoxal phosphate</keyword>
<proteinExistence type="predicted"/>
<dbReference type="GO" id="GO:0008792">
    <property type="term" value="F:arginine decarboxylase activity"/>
    <property type="evidence" value="ECO:0007669"/>
    <property type="project" value="UniProtKB-EC"/>
</dbReference>